<accession>A0A2A7U793</accession>
<dbReference type="AlphaFoldDB" id="A0A2A7U793"/>
<dbReference type="InterPro" id="IPR014054">
    <property type="entry name" value="Phage_regulatory_Rha"/>
</dbReference>
<evidence type="ECO:0000313" key="2">
    <source>
        <dbReference type="Proteomes" id="UP000219788"/>
    </source>
</evidence>
<dbReference type="RefSeq" id="WP_098142562.1">
    <property type="nucleotide sequence ID" value="NZ_PDDV01000006.1"/>
</dbReference>
<reference evidence="2" key="1">
    <citation type="submission" date="2017-09" db="EMBL/GenBank/DDBJ databases">
        <title>FDA dAtabase for Regulatory Grade micrObial Sequences (FDA-ARGOS): Supporting development and validation of Infectious Disease Dx tests.</title>
        <authorList>
            <person name="Goldberg B."/>
            <person name="Campos J."/>
            <person name="Tallon L."/>
            <person name="Sadzewicz L."/>
            <person name="Ott S."/>
            <person name="Zhao X."/>
            <person name="Nagaraj S."/>
            <person name="Vavikolanu K."/>
            <person name="Aluvathingal J."/>
            <person name="Nadendla S."/>
            <person name="Geyer C."/>
            <person name="Sichtig H."/>
        </authorList>
    </citation>
    <scope>NUCLEOTIDE SEQUENCE [LARGE SCALE GENOMIC DNA]</scope>
    <source>
        <strain evidence="2">FDAARGOS_370</strain>
    </source>
</reference>
<dbReference type="OrthoDB" id="79831at2"/>
<dbReference type="EMBL" id="PDDV01000006">
    <property type="protein sequence ID" value="PEH74282.1"/>
    <property type="molecule type" value="Genomic_DNA"/>
</dbReference>
<sequence>MNNVIAINTARNVNATELTMSSRQIAELTGKRHSNVKRDIRTMLEQLEIDTLSFEHTYFDESNRPQVEYHLDETLTITLVSGYSTALRYKVVEEWKAMKAEISKPMPKVKQGLPFERPDFYNPLEAARAWMTQVEQNQTKSYDMHSLTRLLGGNKLARRALNALTEAGYLVQQFDEDGKPNGYIPAPVATAFCIVTKGSDNGRANLFFGEGVLDVLVDLGVIDINQKGYAQQHKPMPHYQTVVQQRIRQIDQPTLAAILDI</sequence>
<organism evidence="1 2">
    <name type="scientific">Edwardsiella tarda</name>
    <dbReference type="NCBI Taxonomy" id="636"/>
    <lineage>
        <taxon>Bacteria</taxon>
        <taxon>Pseudomonadati</taxon>
        <taxon>Pseudomonadota</taxon>
        <taxon>Gammaproteobacteria</taxon>
        <taxon>Enterobacterales</taxon>
        <taxon>Hafniaceae</taxon>
        <taxon>Edwardsiella</taxon>
    </lineage>
</organism>
<gene>
    <name evidence="1" type="ORF">CRM76_01170</name>
</gene>
<dbReference type="Proteomes" id="UP000219788">
    <property type="component" value="Unassembled WGS sequence"/>
</dbReference>
<protein>
    <submittedName>
        <fullName evidence="1">Uncharacterized protein</fullName>
    </submittedName>
</protein>
<dbReference type="Pfam" id="PF09669">
    <property type="entry name" value="Phage_pRha"/>
    <property type="match status" value="1"/>
</dbReference>
<comment type="caution">
    <text evidence="1">The sequence shown here is derived from an EMBL/GenBank/DDBJ whole genome shotgun (WGS) entry which is preliminary data.</text>
</comment>
<evidence type="ECO:0000313" key="1">
    <source>
        <dbReference type="EMBL" id="PEH74282.1"/>
    </source>
</evidence>
<name>A0A2A7U793_EDWTA</name>
<proteinExistence type="predicted"/>